<organism evidence="1 2">
    <name type="scientific">Racocetra persica</name>
    <dbReference type="NCBI Taxonomy" id="160502"/>
    <lineage>
        <taxon>Eukaryota</taxon>
        <taxon>Fungi</taxon>
        <taxon>Fungi incertae sedis</taxon>
        <taxon>Mucoromycota</taxon>
        <taxon>Glomeromycotina</taxon>
        <taxon>Glomeromycetes</taxon>
        <taxon>Diversisporales</taxon>
        <taxon>Gigasporaceae</taxon>
        <taxon>Racocetra</taxon>
    </lineage>
</organism>
<feature type="non-terminal residue" evidence="1">
    <location>
        <position position="1"/>
    </location>
</feature>
<proteinExistence type="predicted"/>
<reference evidence="1" key="1">
    <citation type="submission" date="2021-06" db="EMBL/GenBank/DDBJ databases">
        <authorList>
            <person name="Kallberg Y."/>
            <person name="Tangrot J."/>
            <person name="Rosling A."/>
        </authorList>
    </citation>
    <scope>NUCLEOTIDE SEQUENCE</scope>
    <source>
        <strain evidence="1">MA461A</strain>
    </source>
</reference>
<evidence type="ECO:0000313" key="2">
    <source>
        <dbReference type="Proteomes" id="UP000789920"/>
    </source>
</evidence>
<dbReference type="Proteomes" id="UP000789920">
    <property type="component" value="Unassembled WGS sequence"/>
</dbReference>
<gene>
    <name evidence="1" type="ORF">RPERSI_LOCUS16904</name>
</gene>
<keyword evidence="2" id="KW-1185">Reference proteome</keyword>
<evidence type="ECO:0000313" key="1">
    <source>
        <dbReference type="EMBL" id="CAG8775403.1"/>
    </source>
</evidence>
<accession>A0ACA9R3W2</accession>
<name>A0ACA9R3W2_9GLOM</name>
<feature type="non-terminal residue" evidence="1">
    <location>
        <position position="281"/>
    </location>
</feature>
<dbReference type="EMBL" id="CAJVQC010042472">
    <property type="protein sequence ID" value="CAG8775403.1"/>
    <property type="molecule type" value="Genomic_DNA"/>
</dbReference>
<comment type="caution">
    <text evidence="1">The sequence shown here is derived from an EMBL/GenBank/DDBJ whole genome shotgun (WGS) entry which is preliminary data.</text>
</comment>
<sequence length="281" mass="31848">CNDFVKEVENTKEKTVKASDEKESSKNEKKEDMSGLYSIGHSKEKKEIKRDENKILTCYQNTSNIDKDEKQMLEQNLEYVEGGESVIEPKVEDENRLVFDRGKLIKSEAPISDIHCGESDAESILVESDSKKCMARFDEATVLEWDTKVADDVESCGQTDVEYSYQKKGDRNLRDKIGIRVADVVFNKDESVNLGEKDVELVGSIASKDIAIIYCDDESISIDSGNNYNMSIAKVGSNRPEERKYHCKYKIHVKDYCGTRDSNVDKNNVLGRLLIKRIGDS</sequence>
<protein>
    <submittedName>
        <fullName evidence="1">29545_t:CDS:1</fullName>
    </submittedName>
</protein>